<proteinExistence type="predicted"/>
<sequence>MCKHEYSTDVGDYLVIMIVGRIGIYIAEITRSKPMEMKVLETGVFSCLKQGDFIILENYSELYQKDYRGNTNVFLKAETAVGRKFVSGLKSLGVSDDRFHYILPSD</sequence>
<keyword evidence="1" id="KW-0812">Transmembrane</keyword>
<dbReference type="EMBL" id="MFQS01000028">
    <property type="protein sequence ID" value="OGH82781.1"/>
    <property type="molecule type" value="Genomic_DNA"/>
</dbReference>
<keyword evidence="1" id="KW-0472">Membrane</keyword>
<dbReference type="AlphaFoldDB" id="A0A1F6NG01"/>
<dbReference type="Proteomes" id="UP000176300">
    <property type="component" value="Unassembled WGS sequence"/>
</dbReference>
<comment type="caution">
    <text evidence="2">The sequence shown here is derived from an EMBL/GenBank/DDBJ whole genome shotgun (WGS) entry which is preliminary data.</text>
</comment>
<organism evidence="2 3">
    <name type="scientific">Candidatus Magasanikbacteria bacterium RIFOXYB1_FULL_40_15</name>
    <dbReference type="NCBI Taxonomy" id="1798697"/>
    <lineage>
        <taxon>Bacteria</taxon>
        <taxon>Candidatus Magasanikiibacteriota</taxon>
    </lineage>
</organism>
<protein>
    <submittedName>
        <fullName evidence="2">Uncharacterized protein</fullName>
    </submittedName>
</protein>
<evidence type="ECO:0000256" key="1">
    <source>
        <dbReference type="SAM" id="Phobius"/>
    </source>
</evidence>
<evidence type="ECO:0000313" key="2">
    <source>
        <dbReference type="EMBL" id="OGH82781.1"/>
    </source>
</evidence>
<accession>A0A1F6NG01</accession>
<name>A0A1F6NG01_9BACT</name>
<reference evidence="2 3" key="1">
    <citation type="journal article" date="2016" name="Nat. Commun.">
        <title>Thousands of microbial genomes shed light on interconnected biogeochemical processes in an aquifer system.</title>
        <authorList>
            <person name="Anantharaman K."/>
            <person name="Brown C.T."/>
            <person name="Hug L.A."/>
            <person name="Sharon I."/>
            <person name="Castelle C.J."/>
            <person name="Probst A.J."/>
            <person name="Thomas B.C."/>
            <person name="Singh A."/>
            <person name="Wilkins M.J."/>
            <person name="Karaoz U."/>
            <person name="Brodie E.L."/>
            <person name="Williams K.H."/>
            <person name="Hubbard S.S."/>
            <person name="Banfield J.F."/>
        </authorList>
    </citation>
    <scope>NUCLEOTIDE SEQUENCE [LARGE SCALE GENOMIC DNA]</scope>
</reference>
<gene>
    <name evidence="2" type="ORF">A2373_00910</name>
</gene>
<dbReference type="STRING" id="1798697.A2373_00910"/>
<evidence type="ECO:0000313" key="3">
    <source>
        <dbReference type="Proteomes" id="UP000176300"/>
    </source>
</evidence>
<keyword evidence="1" id="KW-1133">Transmembrane helix</keyword>
<feature type="transmembrane region" description="Helical" evidence="1">
    <location>
        <begin position="13"/>
        <end position="30"/>
    </location>
</feature>